<organism evidence="2 3">
    <name type="scientific">Austropuccinia psidii MF-1</name>
    <dbReference type="NCBI Taxonomy" id="1389203"/>
    <lineage>
        <taxon>Eukaryota</taxon>
        <taxon>Fungi</taxon>
        <taxon>Dikarya</taxon>
        <taxon>Basidiomycota</taxon>
        <taxon>Pucciniomycotina</taxon>
        <taxon>Pucciniomycetes</taxon>
        <taxon>Pucciniales</taxon>
        <taxon>Sphaerophragmiaceae</taxon>
        <taxon>Austropuccinia</taxon>
    </lineage>
</organism>
<dbReference type="InterPro" id="IPR041588">
    <property type="entry name" value="Integrase_H2C2"/>
</dbReference>
<dbReference type="Proteomes" id="UP000765509">
    <property type="component" value="Unassembled WGS sequence"/>
</dbReference>
<evidence type="ECO:0000313" key="3">
    <source>
        <dbReference type="Proteomes" id="UP000765509"/>
    </source>
</evidence>
<name>A0A9Q3H6D0_9BASI</name>
<evidence type="ECO:0000313" key="2">
    <source>
        <dbReference type="EMBL" id="MBW0490870.1"/>
    </source>
</evidence>
<keyword evidence="3" id="KW-1185">Reference proteome</keyword>
<protein>
    <recommendedName>
        <fullName evidence="1">Integrase zinc-binding domain-containing protein</fullName>
    </recommendedName>
</protein>
<evidence type="ECO:0000259" key="1">
    <source>
        <dbReference type="Pfam" id="PF17921"/>
    </source>
</evidence>
<dbReference type="Gene3D" id="1.10.340.70">
    <property type="match status" value="1"/>
</dbReference>
<dbReference type="AlphaFoldDB" id="A0A9Q3H6D0"/>
<gene>
    <name evidence="2" type="ORF">O181_030585</name>
</gene>
<accession>A0A9Q3H6D0</accession>
<reference evidence="2" key="1">
    <citation type="submission" date="2021-03" db="EMBL/GenBank/DDBJ databases">
        <title>Draft genome sequence of rust myrtle Austropuccinia psidii MF-1, a brazilian biotype.</title>
        <authorList>
            <person name="Quecine M.C."/>
            <person name="Pachon D.M.R."/>
            <person name="Bonatelli M.L."/>
            <person name="Correr F.H."/>
            <person name="Franceschini L.M."/>
            <person name="Leite T.F."/>
            <person name="Margarido G.R.A."/>
            <person name="Almeida C.A."/>
            <person name="Ferrarezi J.A."/>
            <person name="Labate C.A."/>
        </authorList>
    </citation>
    <scope>NUCLEOTIDE SEQUENCE</scope>
    <source>
        <strain evidence="2">MF-1</strain>
    </source>
</reference>
<feature type="domain" description="Integrase zinc-binding" evidence="1">
    <location>
        <begin position="100"/>
        <end position="145"/>
    </location>
</feature>
<comment type="caution">
    <text evidence="2">The sequence shown here is derived from an EMBL/GenBank/DDBJ whole genome shotgun (WGS) entry which is preliminary data.</text>
</comment>
<proteinExistence type="predicted"/>
<dbReference type="OrthoDB" id="3341476at2759"/>
<dbReference type="Pfam" id="PF17921">
    <property type="entry name" value="Integrase_H2C2"/>
    <property type="match status" value="1"/>
</dbReference>
<sequence length="151" mass="18104">MPRQIGKTCIQRGVDFIRKNPQNFHQLIKQHGMKESIFFSIKFEIFSDLVDRIQKEVWQDKDYKEILKKLERGEPVSDYSLEPQAKLLLFKDRVVIPRNEEIQLNILQRNPDLPLASHPDQEKTLKLIKIDFYWAGMNQFIKYYVFSSQQF</sequence>
<dbReference type="EMBL" id="AVOT02010797">
    <property type="protein sequence ID" value="MBW0490870.1"/>
    <property type="molecule type" value="Genomic_DNA"/>
</dbReference>